<dbReference type="InterPro" id="IPR036779">
    <property type="entry name" value="LysM_dom_sf"/>
</dbReference>
<feature type="domain" description="LysM" evidence="2">
    <location>
        <begin position="27"/>
        <end position="72"/>
    </location>
</feature>
<reference evidence="3 4" key="1">
    <citation type="submission" date="2020-10" db="EMBL/GenBank/DDBJ databases">
        <title>Phylogeny of dyella-like bacteria.</title>
        <authorList>
            <person name="Fu J."/>
        </authorList>
    </citation>
    <scope>NUCLEOTIDE SEQUENCE [LARGE SCALE GENOMIC DNA]</scope>
    <source>
        <strain evidence="3 4">BB4</strain>
    </source>
</reference>
<dbReference type="InterPro" id="IPR018392">
    <property type="entry name" value="LysM"/>
</dbReference>
<dbReference type="PROSITE" id="PS51782">
    <property type="entry name" value="LYSM"/>
    <property type="match status" value="1"/>
</dbReference>
<proteinExistence type="predicted"/>
<dbReference type="SUPFAM" id="SSF54106">
    <property type="entry name" value="LysM domain"/>
    <property type="match status" value="1"/>
</dbReference>
<accession>A0ABW8K3S0</accession>
<feature type="compositionally biased region" description="Pro residues" evidence="1">
    <location>
        <begin position="14"/>
        <end position="25"/>
    </location>
</feature>
<dbReference type="PANTHER" id="PTHR33734">
    <property type="entry name" value="LYSM DOMAIN-CONTAINING GPI-ANCHORED PROTEIN 2"/>
    <property type="match status" value="1"/>
</dbReference>
<feature type="region of interest" description="Disordered" evidence="1">
    <location>
        <begin position="1"/>
        <end position="34"/>
    </location>
</feature>
<feature type="compositionally biased region" description="Low complexity" evidence="1">
    <location>
        <begin position="79"/>
        <end position="94"/>
    </location>
</feature>
<organism evidence="3 4">
    <name type="scientific">Dyella koreensis</name>
    <dbReference type="NCBI Taxonomy" id="311235"/>
    <lineage>
        <taxon>Bacteria</taxon>
        <taxon>Pseudomonadati</taxon>
        <taxon>Pseudomonadota</taxon>
        <taxon>Gammaproteobacteria</taxon>
        <taxon>Lysobacterales</taxon>
        <taxon>Rhodanobacteraceae</taxon>
        <taxon>Dyella</taxon>
    </lineage>
</organism>
<gene>
    <name evidence="3" type="ORF">ISS97_08115</name>
</gene>
<dbReference type="SMART" id="SM00257">
    <property type="entry name" value="LysM"/>
    <property type="match status" value="1"/>
</dbReference>
<sequence>MAIPREIGVTDLPPQLPPPPPPADKPQPYRVQRNDTLEGIAAHFGTTPEAIQKANPGIGDPSRIMAGDVLTIPPRDNGATTAAAPAAAQTPQQQVDKALADLHEAEQTRPRNRMDAMDLADSRASLQDQLNKAVDAEVQARLQEKPDSSLTPQQRKQLGEPLPSQSERATQIRKEIAGRYPGDADVQKAVDQQEANTLLAHNDNAGYTSPKDKLLALDTALKNASSDQVRTLAASQPSYIKTVQAAADWAAQPYKDTKFTDSRQVEPAAKQAEESSGRYVELLSAMSSPDMRASLVADARPQLEKITHFAFLYDNEQKHSTDILTNLSSVVGTLRQTDPSAAQSLANDLAGQLPDRRIVSSSMDTESMLTYMTTQSGDPTLALTFVDHVRGDGKDRLVNPWCDQTMASLFKTVTDTHQRVDSDTESYVKLTGELNSLIAKEGATMSSDQLNAAIDNYKKLKGPGWEKSVADAQNQLAADGKMLLSQQSALGDWVTNHPGDSNTVGDALNKMLGSQNNQAAIQLAVQNDPTVLTGEQGKSLINLWAQQGKVVDQGGRKLLQELGTNYVKSRMDTLRGELGASNDVASRTRVINELSDLGDNKSLATLLGMRDGKVVDLKAATEVLKSNINDFNALADANKTPDALSKALQDGVKDTQSKLGSIKGFESGTPISNVFRAFSVGAAGLSLANAVDKLGTGKNGTEELRNDMSALISAAGFSQKTAGFVTSMGWAPSDSAWGTVGKRAVDHWVNILSGGIDLWKAGDAFNKGDGTEGALYATTGVGSIMWAAGNAAVSGEGMLGAALGGAAEAGSWAGPIGITMVALGTVGLMAYQSKKDNDHAVPGREAFLQGLGYNEGASKALSSWHSKDDTPAVSMLLRYGQLHGMSDAQTMSWFNGLGQDQQKTFAGALVSSLDTVGGDASKFNRTDRNDGNWDDMAKHNNLLAGNVDHGLFGSGPGVVLNGASIPGSMFPVNAEEQPVSAHQLDVVLKSVLGVDPPPYS</sequence>
<dbReference type="RefSeq" id="WP_379985342.1">
    <property type="nucleotide sequence ID" value="NZ_JADIKD010000009.1"/>
</dbReference>
<dbReference type="CDD" id="cd00118">
    <property type="entry name" value="LysM"/>
    <property type="match status" value="1"/>
</dbReference>
<evidence type="ECO:0000313" key="4">
    <source>
        <dbReference type="Proteomes" id="UP001620408"/>
    </source>
</evidence>
<keyword evidence="4" id="KW-1185">Reference proteome</keyword>
<dbReference type="Gene3D" id="3.10.350.10">
    <property type="entry name" value="LysM domain"/>
    <property type="match status" value="1"/>
</dbReference>
<evidence type="ECO:0000259" key="2">
    <source>
        <dbReference type="PROSITE" id="PS51782"/>
    </source>
</evidence>
<dbReference type="PANTHER" id="PTHR33734:SF22">
    <property type="entry name" value="MEMBRANE-BOUND LYTIC MUREIN TRANSGLYCOSYLASE D"/>
    <property type="match status" value="1"/>
</dbReference>
<evidence type="ECO:0000256" key="1">
    <source>
        <dbReference type="SAM" id="MobiDB-lite"/>
    </source>
</evidence>
<feature type="region of interest" description="Disordered" evidence="1">
    <location>
        <begin position="70"/>
        <end position="169"/>
    </location>
</feature>
<evidence type="ECO:0000313" key="3">
    <source>
        <dbReference type="EMBL" id="MFK2917225.1"/>
    </source>
</evidence>
<dbReference type="EMBL" id="JADIKD010000009">
    <property type="protein sequence ID" value="MFK2917225.1"/>
    <property type="molecule type" value="Genomic_DNA"/>
</dbReference>
<protein>
    <submittedName>
        <fullName evidence="3">LysM peptidoglycan-binding domain-containing protein</fullName>
    </submittedName>
</protein>
<dbReference type="Proteomes" id="UP001620408">
    <property type="component" value="Unassembled WGS sequence"/>
</dbReference>
<name>A0ABW8K3S0_9GAMM</name>
<comment type="caution">
    <text evidence="3">The sequence shown here is derived from an EMBL/GenBank/DDBJ whole genome shotgun (WGS) entry which is preliminary data.</text>
</comment>
<dbReference type="Pfam" id="PF01476">
    <property type="entry name" value="LysM"/>
    <property type="match status" value="1"/>
</dbReference>
<feature type="compositionally biased region" description="Basic and acidic residues" evidence="1">
    <location>
        <begin position="98"/>
        <end position="116"/>
    </location>
</feature>